<name>A0A8H9IV04_9PSEU</name>
<reference evidence="3" key="2">
    <citation type="submission" date="2020-09" db="EMBL/GenBank/DDBJ databases">
        <authorList>
            <person name="Sun Q."/>
            <person name="Zhou Y."/>
        </authorList>
    </citation>
    <scope>NUCLEOTIDE SEQUENCE</scope>
    <source>
        <strain evidence="3">CGMCC 4.7679</strain>
    </source>
</reference>
<dbReference type="RefSeq" id="WP_145937314.1">
    <property type="nucleotide sequence ID" value="NZ_BNAV01000001.1"/>
</dbReference>
<sequence>MADWPDDNDDDVFEQLDGSDTLEAGRPEDPLDEGYTAAERPWAVNDWGTTPGEEKSGEGLDRRLARELAEGGDSGGDGLGDSDDTDGELVDDEVGDLRAGRLLAADGGDTELWATDVGVDGAGASAEEAAVHLVDEGDRY</sequence>
<dbReference type="Proteomes" id="UP000658656">
    <property type="component" value="Unassembled WGS sequence"/>
</dbReference>
<accession>A0A8H9IV04</accession>
<evidence type="ECO:0000313" key="3">
    <source>
        <dbReference type="EMBL" id="GHF33143.1"/>
    </source>
</evidence>
<protein>
    <recommendedName>
        <fullName evidence="2">DUF5709 domain-containing protein</fullName>
    </recommendedName>
</protein>
<organism evidence="3 4">
    <name type="scientific">Amycolatopsis bartoniae</name>
    <dbReference type="NCBI Taxonomy" id="941986"/>
    <lineage>
        <taxon>Bacteria</taxon>
        <taxon>Bacillati</taxon>
        <taxon>Actinomycetota</taxon>
        <taxon>Actinomycetes</taxon>
        <taxon>Pseudonocardiales</taxon>
        <taxon>Pseudonocardiaceae</taxon>
        <taxon>Amycolatopsis</taxon>
    </lineage>
</organism>
<comment type="caution">
    <text evidence="3">The sequence shown here is derived from an EMBL/GenBank/DDBJ whole genome shotgun (WGS) entry which is preliminary data.</text>
</comment>
<gene>
    <name evidence="3" type="ORF">GCM10017566_02210</name>
</gene>
<dbReference type="InterPro" id="IPR043763">
    <property type="entry name" value="DUF5709"/>
</dbReference>
<feature type="compositionally biased region" description="Basic and acidic residues" evidence="1">
    <location>
        <begin position="52"/>
        <end position="69"/>
    </location>
</feature>
<dbReference type="AlphaFoldDB" id="A0A8H9IV04"/>
<reference evidence="3" key="1">
    <citation type="journal article" date="2014" name="Int. J. Syst. Evol. Microbiol.">
        <title>Complete genome sequence of Corynebacterium casei LMG S-19264T (=DSM 44701T), isolated from a smear-ripened cheese.</title>
        <authorList>
            <consortium name="US DOE Joint Genome Institute (JGI-PGF)"/>
            <person name="Walter F."/>
            <person name="Albersmeier A."/>
            <person name="Kalinowski J."/>
            <person name="Ruckert C."/>
        </authorList>
    </citation>
    <scope>NUCLEOTIDE SEQUENCE</scope>
    <source>
        <strain evidence="3">CGMCC 4.7679</strain>
    </source>
</reference>
<dbReference type="EMBL" id="BNAV01000001">
    <property type="protein sequence ID" value="GHF33143.1"/>
    <property type="molecule type" value="Genomic_DNA"/>
</dbReference>
<evidence type="ECO:0000259" key="2">
    <source>
        <dbReference type="Pfam" id="PF18970"/>
    </source>
</evidence>
<feature type="domain" description="DUF5709" evidence="2">
    <location>
        <begin position="93"/>
        <end position="136"/>
    </location>
</feature>
<dbReference type="Pfam" id="PF18970">
    <property type="entry name" value="DUF5709"/>
    <property type="match status" value="1"/>
</dbReference>
<keyword evidence="4" id="KW-1185">Reference proteome</keyword>
<feature type="compositionally biased region" description="Acidic residues" evidence="1">
    <location>
        <begin position="1"/>
        <end position="14"/>
    </location>
</feature>
<feature type="region of interest" description="Disordered" evidence="1">
    <location>
        <begin position="1"/>
        <end position="90"/>
    </location>
</feature>
<evidence type="ECO:0000256" key="1">
    <source>
        <dbReference type="SAM" id="MobiDB-lite"/>
    </source>
</evidence>
<evidence type="ECO:0000313" key="4">
    <source>
        <dbReference type="Proteomes" id="UP000658656"/>
    </source>
</evidence>
<feature type="compositionally biased region" description="Acidic residues" evidence="1">
    <location>
        <begin position="80"/>
        <end position="90"/>
    </location>
</feature>
<dbReference type="OrthoDB" id="3212066at2"/>
<proteinExistence type="predicted"/>